<dbReference type="AlphaFoldDB" id="A0AA39WLL7"/>
<dbReference type="Proteomes" id="UP001175000">
    <property type="component" value="Unassembled WGS sequence"/>
</dbReference>
<name>A0AA39WLL7_9PEZI</name>
<evidence type="ECO:0000256" key="2">
    <source>
        <dbReference type="SAM" id="Phobius"/>
    </source>
</evidence>
<dbReference type="PANTHER" id="PTHR34502:SF5">
    <property type="entry name" value="DUF6594 DOMAIN-CONTAINING PROTEIN"/>
    <property type="match status" value="1"/>
</dbReference>
<keyword evidence="2" id="KW-0472">Membrane</keyword>
<sequence>MSNEDHELEIGGGFFEARLPGDRDPSSIWSLKEDQESGHPDRQRYTLNWDTLNRSAEESDGNDGSQLETLLKIREKLKEYQEAMMERPSMGNVYLDGPDRNIWQNPDFDDLASLAPWSPESKFTNRYTVALVQFYNRIIGRHVHATEARTYSNNTIRYTDEGIFRILKTLAAIAASLLPVAGIAVLYTIKTMPGRIGAISGFTALFSFSLSFITSASLHHIFSATAA</sequence>
<gene>
    <name evidence="4" type="ORF">B0T14DRAFT_605685</name>
</gene>
<evidence type="ECO:0000256" key="1">
    <source>
        <dbReference type="SAM" id="MobiDB-lite"/>
    </source>
</evidence>
<dbReference type="EMBL" id="JAULSU010000005">
    <property type="protein sequence ID" value="KAK0617664.1"/>
    <property type="molecule type" value="Genomic_DNA"/>
</dbReference>
<feature type="transmembrane region" description="Helical" evidence="2">
    <location>
        <begin position="170"/>
        <end position="189"/>
    </location>
</feature>
<keyword evidence="2" id="KW-1133">Transmembrane helix</keyword>
<comment type="caution">
    <text evidence="4">The sequence shown here is derived from an EMBL/GenBank/DDBJ whole genome shotgun (WGS) entry which is preliminary data.</text>
</comment>
<proteinExistence type="predicted"/>
<feature type="domain" description="DUF6594" evidence="3">
    <location>
        <begin position="34"/>
        <end position="227"/>
    </location>
</feature>
<dbReference type="Pfam" id="PF20237">
    <property type="entry name" value="DUF6594"/>
    <property type="match status" value="1"/>
</dbReference>
<evidence type="ECO:0000313" key="5">
    <source>
        <dbReference type="Proteomes" id="UP001175000"/>
    </source>
</evidence>
<evidence type="ECO:0000259" key="3">
    <source>
        <dbReference type="Pfam" id="PF20237"/>
    </source>
</evidence>
<feature type="transmembrane region" description="Helical" evidence="2">
    <location>
        <begin position="201"/>
        <end position="222"/>
    </location>
</feature>
<protein>
    <recommendedName>
        <fullName evidence="3">DUF6594 domain-containing protein</fullName>
    </recommendedName>
</protein>
<organism evidence="4 5">
    <name type="scientific">Immersiella caudata</name>
    <dbReference type="NCBI Taxonomy" id="314043"/>
    <lineage>
        <taxon>Eukaryota</taxon>
        <taxon>Fungi</taxon>
        <taxon>Dikarya</taxon>
        <taxon>Ascomycota</taxon>
        <taxon>Pezizomycotina</taxon>
        <taxon>Sordariomycetes</taxon>
        <taxon>Sordariomycetidae</taxon>
        <taxon>Sordariales</taxon>
        <taxon>Lasiosphaeriaceae</taxon>
        <taxon>Immersiella</taxon>
    </lineage>
</organism>
<dbReference type="PANTHER" id="PTHR34502">
    <property type="entry name" value="DUF6594 DOMAIN-CONTAINING PROTEIN-RELATED"/>
    <property type="match status" value="1"/>
</dbReference>
<feature type="region of interest" description="Disordered" evidence="1">
    <location>
        <begin position="1"/>
        <end position="44"/>
    </location>
</feature>
<feature type="compositionally biased region" description="Basic and acidic residues" evidence="1">
    <location>
        <begin position="19"/>
        <end position="44"/>
    </location>
</feature>
<keyword evidence="5" id="KW-1185">Reference proteome</keyword>
<keyword evidence="2" id="KW-0812">Transmembrane</keyword>
<reference evidence="4" key="1">
    <citation type="submission" date="2023-06" db="EMBL/GenBank/DDBJ databases">
        <title>Genome-scale phylogeny and comparative genomics of the fungal order Sordariales.</title>
        <authorList>
            <consortium name="Lawrence Berkeley National Laboratory"/>
            <person name="Hensen N."/>
            <person name="Bonometti L."/>
            <person name="Westerberg I."/>
            <person name="Brannstrom I.O."/>
            <person name="Guillou S."/>
            <person name="Cros-Aarteil S."/>
            <person name="Calhoun S."/>
            <person name="Haridas S."/>
            <person name="Kuo A."/>
            <person name="Mondo S."/>
            <person name="Pangilinan J."/>
            <person name="Riley R."/>
            <person name="Labutti K."/>
            <person name="Andreopoulos B."/>
            <person name="Lipzen A."/>
            <person name="Chen C."/>
            <person name="Yanf M."/>
            <person name="Daum C."/>
            <person name="Ng V."/>
            <person name="Clum A."/>
            <person name="Steindorff A."/>
            <person name="Ohm R."/>
            <person name="Martin F."/>
            <person name="Silar P."/>
            <person name="Natvig D."/>
            <person name="Lalanne C."/>
            <person name="Gautier V."/>
            <person name="Ament-Velasquez S.L."/>
            <person name="Kruys A."/>
            <person name="Hutchinson M.I."/>
            <person name="Powell A.J."/>
            <person name="Barry K."/>
            <person name="Miller A.N."/>
            <person name="Grigoriev I.V."/>
            <person name="Debuchy R."/>
            <person name="Gladieux P."/>
            <person name="Thoren M.H."/>
            <person name="Johannesson H."/>
        </authorList>
    </citation>
    <scope>NUCLEOTIDE SEQUENCE</scope>
    <source>
        <strain evidence="4">CBS 606.72</strain>
    </source>
</reference>
<dbReference type="InterPro" id="IPR046529">
    <property type="entry name" value="DUF6594"/>
</dbReference>
<accession>A0AA39WLL7</accession>
<evidence type="ECO:0000313" key="4">
    <source>
        <dbReference type="EMBL" id="KAK0617664.1"/>
    </source>
</evidence>